<feature type="transmembrane region" description="Helical" evidence="1">
    <location>
        <begin position="169"/>
        <end position="191"/>
    </location>
</feature>
<protein>
    <submittedName>
        <fullName evidence="2">Uncharacterized protein</fullName>
    </submittedName>
</protein>
<name>A0ABU2Y0S9_9FLAO</name>
<evidence type="ECO:0000313" key="3">
    <source>
        <dbReference type="Proteomes" id="UP001252186"/>
    </source>
</evidence>
<comment type="caution">
    <text evidence="2">The sequence shown here is derived from an EMBL/GenBank/DDBJ whole genome shotgun (WGS) entry which is preliminary data.</text>
</comment>
<reference evidence="2 3" key="1">
    <citation type="submission" date="2023-09" db="EMBL/GenBank/DDBJ databases">
        <authorList>
            <person name="Rey-Velasco X."/>
        </authorList>
    </citation>
    <scope>NUCLEOTIDE SEQUENCE [LARGE SCALE GENOMIC DNA]</scope>
    <source>
        <strain evidence="2 3">P050</strain>
    </source>
</reference>
<keyword evidence="1" id="KW-0812">Transmembrane</keyword>
<evidence type="ECO:0000256" key="1">
    <source>
        <dbReference type="SAM" id="Phobius"/>
    </source>
</evidence>
<feature type="transmembrane region" description="Helical" evidence="1">
    <location>
        <begin position="71"/>
        <end position="96"/>
    </location>
</feature>
<evidence type="ECO:0000313" key="2">
    <source>
        <dbReference type="EMBL" id="MDT0551784.1"/>
    </source>
</evidence>
<gene>
    <name evidence="2" type="ORF">RM519_00875</name>
</gene>
<proteinExistence type="predicted"/>
<keyword evidence="3" id="KW-1185">Reference proteome</keyword>
<keyword evidence="1" id="KW-0472">Membrane</keyword>
<keyword evidence="1" id="KW-1133">Transmembrane helix</keyword>
<dbReference type="EMBL" id="JAVRHV010000001">
    <property type="protein sequence ID" value="MDT0551784.1"/>
    <property type="molecule type" value="Genomic_DNA"/>
</dbReference>
<feature type="transmembrane region" description="Helical" evidence="1">
    <location>
        <begin position="37"/>
        <end position="59"/>
    </location>
</feature>
<accession>A0ABU2Y0S9</accession>
<feature type="transmembrane region" description="Helical" evidence="1">
    <location>
        <begin position="124"/>
        <end position="145"/>
    </location>
</feature>
<sequence length="211" mass="24867">MDDLDKLKGAWKKQDYSKHKVSINEIYKMLHAKSSSYVKWIFYISIIEFVLMNSIMFFRDMDKDMAFYKEIGLYGFISISSYATFAVVIGFIYAFYKNYRSIKVDSNAKLLMANILKTRKTVKYYIYFNVGAMTILMGIMFYYIFSNPNSIALYKEISNIPQDFDSNTFLIFVVVFTAALIGVVLLIYRVIYGILLRRLNRNYRELEQLES</sequence>
<dbReference type="RefSeq" id="WP_311591584.1">
    <property type="nucleotide sequence ID" value="NZ_JAVRHV010000001.1"/>
</dbReference>
<organism evidence="2 3">
    <name type="scientific">Urechidicola vernalis</name>
    <dbReference type="NCBI Taxonomy" id="3075600"/>
    <lineage>
        <taxon>Bacteria</taxon>
        <taxon>Pseudomonadati</taxon>
        <taxon>Bacteroidota</taxon>
        <taxon>Flavobacteriia</taxon>
        <taxon>Flavobacteriales</taxon>
        <taxon>Flavobacteriaceae</taxon>
        <taxon>Urechidicola</taxon>
    </lineage>
</organism>
<dbReference type="Proteomes" id="UP001252186">
    <property type="component" value="Unassembled WGS sequence"/>
</dbReference>